<evidence type="ECO:0000313" key="3">
    <source>
        <dbReference type="Proteomes" id="UP001162162"/>
    </source>
</evidence>
<protein>
    <submittedName>
        <fullName evidence="2">Uncharacterized protein</fullName>
    </submittedName>
</protein>
<sequence>MLSVQMEQRVNNKFIVKLRKIFTEVYAMLKEVYGNEDGRETTEDDSRPGRPSTSKTDENIKTKMTSPAINNGNNGQKETSKTASNATLAQGPSRSEPEVTSSSPLTAWWRVFKLVNLLMQQKC</sequence>
<feature type="region of interest" description="Disordered" evidence="1">
    <location>
        <begin position="33"/>
        <end position="103"/>
    </location>
</feature>
<dbReference type="Proteomes" id="UP001162162">
    <property type="component" value="Unassembled WGS sequence"/>
</dbReference>
<feature type="compositionally biased region" description="Basic and acidic residues" evidence="1">
    <location>
        <begin position="36"/>
        <end position="48"/>
    </location>
</feature>
<dbReference type="AlphaFoldDB" id="A0AAV8YRV1"/>
<reference evidence="2" key="1">
    <citation type="journal article" date="2023" name="Insect Mol. Biol.">
        <title>Genome sequencing provides insights into the evolution of gene families encoding plant cell wall-degrading enzymes in longhorned beetles.</title>
        <authorList>
            <person name="Shin N.R."/>
            <person name="Okamura Y."/>
            <person name="Kirsch R."/>
            <person name="Pauchet Y."/>
        </authorList>
    </citation>
    <scope>NUCLEOTIDE SEQUENCE</scope>
    <source>
        <strain evidence="2">AMC_N1</strain>
    </source>
</reference>
<keyword evidence="3" id="KW-1185">Reference proteome</keyword>
<proteinExistence type="predicted"/>
<dbReference type="EMBL" id="JAPWTK010000055">
    <property type="protein sequence ID" value="KAJ8953542.1"/>
    <property type="molecule type" value="Genomic_DNA"/>
</dbReference>
<evidence type="ECO:0000313" key="2">
    <source>
        <dbReference type="EMBL" id="KAJ8953542.1"/>
    </source>
</evidence>
<gene>
    <name evidence="2" type="ORF">NQ318_002962</name>
</gene>
<accession>A0AAV8YRV1</accession>
<evidence type="ECO:0000256" key="1">
    <source>
        <dbReference type="SAM" id="MobiDB-lite"/>
    </source>
</evidence>
<comment type="caution">
    <text evidence="2">The sequence shown here is derived from an EMBL/GenBank/DDBJ whole genome shotgun (WGS) entry which is preliminary data.</text>
</comment>
<feature type="compositionally biased region" description="Polar residues" evidence="1">
    <location>
        <begin position="62"/>
        <end position="103"/>
    </location>
</feature>
<name>A0AAV8YRV1_9CUCU</name>
<organism evidence="2 3">
    <name type="scientific">Aromia moschata</name>
    <dbReference type="NCBI Taxonomy" id="1265417"/>
    <lineage>
        <taxon>Eukaryota</taxon>
        <taxon>Metazoa</taxon>
        <taxon>Ecdysozoa</taxon>
        <taxon>Arthropoda</taxon>
        <taxon>Hexapoda</taxon>
        <taxon>Insecta</taxon>
        <taxon>Pterygota</taxon>
        <taxon>Neoptera</taxon>
        <taxon>Endopterygota</taxon>
        <taxon>Coleoptera</taxon>
        <taxon>Polyphaga</taxon>
        <taxon>Cucujiformia</taxon>
        <taxon>Chrysomeloidea</taxon>
        <taxon>Cerambycidae</taxon>
        <taxon>Cerambycinae</taxon>
        <taxon>Callichromatini</taxon>
        <taxon>Aromia</taxon>
    </lineage>
</organism>